<dbReference type="CDD" id="cd12797">
    <property type="entry name" value="M23_peptidase"/>
    <property type="match status" value="1"/>
</dbReference>
<comment type="caution">
    <text evidence="2">The sequence shown here is derived from an EMBL/GenBank/DDBJ whole genome shotgun (WGS) entry which is preliminary data.</text>
</comment>
<dbReference type="EMBL" id="JAOSLC020000003">
    <property type="protein sequence ID" value="MDD7913918.1"/>
    <property type="molecule type" value="Genomic_DNA"/>
</dbReference>
<dbReference type="SUPFAM" id="SSF51261">
    <property type="entry name" value="Duplicated hybrid motif"/>
    <property type="match status" value="1"/>
</dbReference>
<reference evidence="2" key="1">
    <citation type="submission" date="2023-02" db="EMBL/GenBank/DDBJ databases">
        <title>Polaribacter ponticola sp. nov., isolated from seawater.</title>
        <authorList>
            <person name="Baek J.H."/>
            <person name="Kim J.M."/>
            <person name="Choi D.G."/>
            <person name="Jeon C.O."/>
        </authorList>
    </citation>
    <scope>NUCLEOTIDE SEQUENCE</scope>
    <source>
        <strain evidence="2">MSW5</strain>
    </source>
</reference>
<evidence type="ECO:0000259" key="1">
    <source>
        <dbReference type="Pfam" id="PF01551"/>
    </source>
</evidence>
<sequence length="567" mass="65156">MKKILVASFLILHLFSFSQEKYPKDYFIPPLNIPIVLSGSFGELRSNHFHAGLDIKTQGKEGLNVFAAAEGYVSRIKVQQYGYGKAIYITHPNGYTTVYGHLSKFAKDIDKYVKSIQYKKENYATGNLYFKKSKFPVKKGQIIGFSGDTGGSGGPHLHYEIRNTATENVINPLFFGLKVDDTKVPTIQALKIYALNSNSRVNQQTKNFQLQIKNIGIGKYIADKVTANGLIGFGISVFDRFNKAPNKNGIYSLEMLVNGKRFYYHNVETFSFSESKFLNLHIDYKHYKKYKRKYQKTHKVTANKLSTYKDLINNGKINIKQNLNYTVEIIAKDFKGNTSSVTIPITGVKNNSIYTEQKDTTAYKIIAKKFNKFKQENVTIAFPKNTFYKNVYLDFEIKNGVAKIHSPIIPLDKSYTLTFNVSKYSEAEKQQLYIANVDYAKYPRYRNTRKKDNTFYTTTKTLGKYSLLTDNQKPKIKLLYIKNNQWISNFKTLKVKISDIGSGIKNYRATIDGKWILMQYNHKKRILTYNFSDKKLVGSKHIFKLVVSDNVGNTNKLSTTFFKKHIN</sequence>
<organism evidence="2 3">
    <name type="scientific">Polaribacter ponticola</name>
    <dbReference type="NCBI Taxonomy" id="2978475"/>
    <lineage>
        <taxon>Bacteria</taxon>
        <taxon>Pseudomonadati</taxon>
        <taxon>Bacteroidota</taxon>
        <taxon>Flavobacteriia</taxon>
        <taxon>Flavobacteriales</taxon>
        <taxon>Flavobacteriaceae</taxon>
    </lineage>
</organism>
<name>A0ABT5S742_9FLAO</name>
<feature type="domain" description="M23ase beta-sheet core" evidence="1">
    <location>
        <begin position="132"/>
        <end position="165"/>
    </location>
</feature>
<dbReference type="Proteomes" id="UP001151478">
    <property type="component" value="Unassembled WGS sequence"/>
</dbReference>
<dbReference type="PANTHER" id="PTHR21666:SF285">
    <property type="entry name" value="M23 FAMILY METALLOPEPTIDASE"/>
    <property type="match status" value="1"/>
</dbReference>
<gene>
    <name evidence="2" type="ORF">N5A56_005530</name>
</gene>
<dbReference type="RefSeq" id="WP_265724590.1">
    <property type="nucleotide sequence ID" value="NZ_JAOSLC020000003.1"/>
</dbReference>
<dbReference type="PANTHER" id="PTHR21666">
    <property type="entry name" value="PEPTIDASE-RELATED"/>
    <property type="match status" value="1"/>
</dbReference>
<dbReference type="Gene3D" id="2.70.70.10">
    <property type="entry name" value="Glucose Permease (Domain IIA)"/>
    <property type="match status" value="1"/>
</dbReference>
<proteinExistence type="predicted"/>
<dbReference type="InterPro" id="IPR011055">
    <property type="entry name" value="Dup_hybrid_motif"/>
</dbReference>
<dbReference type="Pfam" id="PF01551">
    <property type="entry name" value="Peptidase_M23"/>
    <property type="match status" value="2"/>
</dbReference>
<protein>
    <submittedName>
        <fullName evidence="2">M23 family metallopeptidase</fullName>
    </submittedName>
</protein>
<keyword evidence="3" id="KW-1185">Reference proteome</keyword>
<dbReference type="InterPro" id="IPR016047">
    <property type="entry name" value="M23ase_b-sheet_dom"/>
</dbReference>
<accession>A0ABT5S742</accession>
<dbReference type="InterPro" id="IPR050570">
    <property type="entry name" value="Cell_wall_metabolism_enzyme"/>
</dbReference>
<evidence type="ECO:0000313" key="3">
    <source>
        <dbReference type="Proteomes" id="UP001151478"/>
    </source>
</evidence>
<feature type="domain" description="M23ase beta-sheet core" evidence="1">
    <location>
        <begin position="49"/>
        <end position="115"/>
    </location>
</feature>
<evidence type="ECO:0000313" key="2">
    <source>
        <dbReference type="EMBL" id="MDD7913918.1"/>
    </source>
</evidence>